<name>A0ACB9DT93_CICIN</name>
<evidence type="ECO:0000313" key="2">
    <source>
        <dbReference type="Proteomes" id="UP001055811"/>
    </source>
</evidence>
<protein>
    <submittedName>
        <fullName evidence="1">Uncharacterized protein</fullName>
    </submittedName>
</protein>
<keyword evidence="2" id="KW-1185">Reference proteome</keyword>
<reference evidence="1 2" key="2">
    <citation type="journal article" date="2022" name="Mol. Ecol. Resour.">
        <title>The genomes of chicory, endive, great burdock and yacon provide insights into Asteraceae paleo-polyploidization history and plant inulin production.</title>
        <authorList>
            <person name="Fan W."/>
            <person name="Wang S."/>
            <person name="Wang H."/>
            <person name="Wang A."/>
            <person name="Jiang F."/>
            <person name="Liu H."/>
            <person name="Zhao H."/>
            <person name="Xu D."/>
            <person name="Zhang Y."/>
        </authorList>
    </citation>
    <scope>NUCLEOTIDE SEQUENCE [LARGE SCALE GENOMIC DNA]</scope>
    <source>
        <strain evidence="2">cv. Punajuju</strain>
        <tissue evidence="1">Leaves</tissue>
    </source>
</reference>
<accession>A0ACB9DT93</accession>
<sequence length="154" mass="17334">MIGKRWASIVLGHFSQGIVDCFSVISKIAKLAVRRCWLIAAIELIRNMPRGKYDAIIVDSSDPVGLAQELVERRFFESIVRGGVGGRLWAEQVGASKRVKVYINDLREKVANGGDPAKILETYQPHENSITEQGDFFGIHHWLKGEWAQPQIVY</sequence>
<comment type="caution">
    <text evidence="1">The sequence shown here is derived from an EMBL/GenBank/DDBJ whole genome shotgun (WGS) entry which is preliminary data.</text>
</comment>
<dbReference type="EMBL" id="CM042012">
    <property type="protein sequence ID" value="KAI3749869.1"/>
    <property type="molecule type" value="Genomic_DNA"/>
</dbReference>
<organism evidence="1 2">
    <name type="scientific">Cichorium intybus</name>
    <name type="common">Chicory</name>
    <dbReference type="NCBI Taxonomy" id="13427"/>
    <lineage>
        <taxon>Eukaryota</taxon>
        <taxon>Viridiplantae</taxon>
        <taxon>Streptophyta</taxon>
        <taxon>Embryophyta</taxon>
        <taxon>Tracheophyta</taxon>
        <taxon>Spermatophyta</taxon>
        <taxon>Magnoliopsida</taxon>
        <taxon>eudicotyledons</taxon>
        <taxon>Gunneridae</taxon>
        <taxon>Pentapetalae</taxon>
        <taxon>asterids</taxon>
        <taxon>campanulids</taxon>
        <taxon>Asterales</taxon>
        <taxon>Asteraceae</taxon>
        <taxon>Cichorioideae</taxon>
        <taxon>Cichorieae</taxon>
        <taxon>Cichoriinae</taxon>
        <taxon>Cichorium</taxon>
    </lineage>
</organism>
<dbReference type="Proteomes" id="UP001055811">
    <property type="component" value="Linkage Group LG04"/>
</dbReference>
<evidence type="ECO:0000313" key="1">
    <source>
        <dbReference type="EMBL" id="KAI3749869.1"/>
    </source>
</evidence>
<reference evidence="2" key="1">
    <citation type="journal article" date="2022" name="Mol. Ecol. Resour.">
        <title>The genomes of chicory, endive, great burdock and yacon provide insights into Asteraceae palaeo-polyploidization history and plant inulin production.</title>
        <authorList>
            <person name="Fan W."/>
            <person name="Wang S."/>
            <person name="Wang H."/>
            <person name="Wang A."/>
            <person name="Jiang F."/>
            <person name="Liu H."/>
            <person name="Zhao H."/>
            <person name="Xu D."/>
            <person name="Zhang Y."/>
        </authorList>
    </citation>
    <scope>NUCLEOTIDE SEQUENCE [LARGE SCALE GENOMIC DNA]</scope>
    <source>
        <strain evidence="2">cv. Punajuju</strain>
    </source>
</reference>
<gene>
    <name evidence="1" type="ORF">L2E82_20486</name>
</gene>
<proteinExistence type="predicted"/>